<feature type="transmembrane region" description="Helical" evidence="5">
    <location>
        <begin position="21"/>
        <end position="52"/>
    </location>
</feature>
<evidence type="ECO:0000256" key="1">
    <source>
        <dbReference type="ARBA" id="ARBA00004141"/>
    </source>
</evidence>
<sequence length="238" mass="25963">MENGMILSAFRKTLGQIGDRAFRRVLFVGLGLTALLLALVYALVFFLVGWLLPDTLSLPWIGQVTWVDELLSGASLLLMMVLSVFLMVPVASAFIGIFLDDVAEAVERRHYPGLPRVAPVPVLDQLRDAAGFLAVVIGVNLVTLVLYFIVGPFAPLLFWAVNGALLGREYFQMAAMRRVGRKQATALRRRHRLTVFVAGALMAVPLSLPLVNLVIPILGAAVFTHLYHALAARESATS</sequence>
<protein>
    <submittedName>
        <fullName evidence="6">Uncharacterized protein involved in cysteine biosynthesis</fullName>
    </submittedName>
</protein>
<dbReference type="EMBL" id="SLXU01000002">
    <property type="protein sequence ID" value="TCP62364.1"/>
    <property type="molecule type" value="Genomic_DNA"/>
</dbReference>
<feature type="transmembrane region" description="Helical" evidence="5">
    <location>
        <begin position="72"/>
        <end position="99"/>
    </location>
</feature>
<comment type="caution">
    <text evidence="6">The sequence shown here is derived from an EMBL/GenBank/DDBJ whole genome shotgun (WGS) entry which is preliminary data.</text>
</comment>
<feature type="transmembrane region" description="Helical" evidence="5">
    <location>
        <begin position="192"/>
        <end position="208"/>
    </location>
</feature>
<evidence type="ECO:0000256" key="2">
    <source>
        <dbReference type="ARBA" id="ARBA00022692"/>
    </source>
</evidence>
<evidence type="ECO:0000313" key="7">
    <source>
        <dbReference type="Proteomes" id="UP000295050"/>
    </source>
</evidence>
<evidence type="ECO:0000256" key="3">
    <source>
        <dbReference type="ARBA" id="ARBA00022989"/>
    </source>
</evidence>
<keyword evidence="2 5" id="KW-0812">Transmembrane</keyword>
<dbReference type="AlphaFoldDB" id="A0A4R2RHT6"/>
<comment type="subcellular location">
    <subcellularLocation>
        <location evidence="1">Membrane</location>
        <topology evidence="1">Multi-pass membrane protein</topology>
    </subcellularLocation>
</comment>
<keyword evidence="3 5" id="KW-1133">Transmembrane helix</keyword>
<dbReference type="Pfam" id="PF07264">
    <property type="entry name" value="EI24"/>
    <property type="match status" value="1"/>
</dbReference>
<evidence type="ECO:0000256" key="4">
    <source>
        <dbReference type="ARBA" id="ARBA00023136"/>
    </source>
</evidence>
<dbReference type="InterPro" id="IPR059112">
    <property type="entry name" value="CysZ/EI24"/>
</dbReference>
<proteinExistence type="predicted"/>
<dbReference type="Proteomes" id="UP000295050">
    <property type="component" value="Unassembled WGS sequence"/>
</dbReference>
<keyword evidence="4 5" id="KW-0472">Membrane</keyword>
<feature type="transmembrane region" description="Helical" evidence="5">
    <location>
        <begin position="156"/>
        <end position="171"/>
    </location>
</feature>
<keyword evidence="7" id="KW-1185">Reference proteome</keyword>
<evidence type="ECO:0000256" key="5">
    <source>
        <dbReference type="SAM" id="Phobius"/>
    </source>
</evidence>
<accession>A0A4R2RHT6</accession>
<organism evidence="6 7">
    <name type="scientific">Rhodovulum bhavnagarense</name>
    <dbReference type="NCBI Taxonomy" id="992286"/>
    <lineage>
        <taxon>Bacteria</taxon>
        <taxon>Pseudomonadati</taxon>
        <taxon>Pseudomonadota</taxon>
        <taxon>Alphaproteobacteria</taxon>
        <taxon>Rhodobacterales</taxon>
        <taxon>Paracoccaceae</taxon>
        <taxon>Rhodovulum</taxon>
    </lineage>
</organism>
<evidence type="ECO:0000313" key="6">
    <source>
        <dbReference type="EMBL" id="TCP62364.1"/>
    </source>
</evidence>
<reference evidence="6 7" key="1">
    <citation type="submission" date="2019-03" db="EMBL/GenBank/DDBJ databases">
        <title>Genomic Encyclopedia of Type Strains, Phase IV (KMG-IV): sequencing the most valuable type-strain genomes for metagenomic binning, comparative biology and taxonomic classification.</title>
        <authorList>
            <person name="Goeker M."/>
        </authorList>
    </citation>
    <scope>NUCLEOTIDE SEQUENCE [LARGE SCALE GENOMIC DNA]</scope>
    <source>
        <strain evidence="6 7">DSM 24766</strain>
    </source>
</reference>
<name>A0A4R2RHT6_9RHOB</name>
<gene>
    <name evidence="6" type="ORF">EV663_102209</name>
</gene>
<feature type="transmembrane region" description="Helical" evidence="5">
    <location>
        <begin position="129"/>
        <end position="150"/>
    </location>
</feature>